<dbReference type="EMBL" id="KN833745">
    <property type="protein sequence ID" value="KIK21937.1"/>
    <property type="molecule type" value="Genomic_DNA"/>
</dbReference>
<feature type="region of interest" description="Disordered" evidence="1">
    <location>
        <begin position="424"/>
        <end position="448"/>
    </location>
</feature>
<gene>
    <name evidence="2" type="ORF">PISMIDRAFT_532418</name>
</gene>
<accession>A0A0C9ZHJ1</accession>
<evidence type="ECO:0008006" key="4">
    <source>
        <dbReference type="Google" id="ProtNLM"/>
    </source>
</evidence>
<name>A0A0C9ZHJ1_9AGAM</name>
<sequence length="509" mass="55375">MRIKVTTGPPLPLLRAWFPVPSPRPESSSTSPELTIANLKTRLCNTLALLGTVPPSALRLSIDGFELLDECDLGVVRDGDLVCIEQINPPESIMVSKENQPERSGDRRKHTSPLRDIHTTSKKRKRSVESTSASEPESTSESDSSSSSSSSSSSIDSDSDATSTTSNSSESDTSEPDSGPSLPLTGRTERQETKLKPFPCHPPKPSPTSTQGQLTHVPPGFGKPQTRTRNKRRRLKRVHERQAAADSGPVSGSNAIESGACAHPENQLQQSEASSNGNTPDVFLLPSLSLRNKNKAKNFRSLISRPLPPKIIFADEEDEVSAQIVISTENLRSSSLDSSRLTSVSVQGEVERQPLATKSMPLLVPPSARPSLPPNLFVTSVDVEAGTQRPKKKRKTRAAAEPGRHLAGDFVEDAGREELNVTLDYGNNEDDGPQEKTSRGQSHGETAPVEVDLSKLERSAKSNWTQFPKITRETQVTLKVGDVIAYRVSFTLIVLTSLMKLLQYTGSWH</sequence>
<feature type="region of interest" description="Disordered" evidence="1">
    <location>
        <begin position="92"/>
        <end position="258"/>
    </location>
</feature>
<feature type="compositionally biased region" description="Basic residues" evidence="1">
    <location>
        <begin position="226"/>
        <end position="239"/>
    </location>
</feature>
<dbReference type="AlphaFoldDB" id="A0A0C9ZHJ1"/>
<proteinExistence type="predicted"/>
<evidence type="ECO:0000256" key="1">
    <source>
        <dbReference type="SAM" id="MobiDB-lite"/>
    </source>
</evidence>
<protein>
    <recommendedName>
        <fullName evidence="4">Coilin</fullName>
    </recommendedName>
</protein>
<dbReference type="Proteomes" id="UP000054018">
    <property type="component" value="Unassembled WGS sequence"/>
</dbReference>
<dbReference type="OrthoDB" id="74813at2759"/>
<evidence type="ECO:0000313" key="2">
    <source>
        <dbReference type="EMBL" id="KIK21937.1"/>
    </source>
</evidence>
<reference evidence="2 3" key="1">
    <citation type="submission" date="2014-04" db="EMBL/GenBank/DDBJ databases">
        <authorList>
            <consortium name="DOE Joint Genome Institute"/>
            <person name="Kuo A."/>
            <person name="Kohler A."/>
            <person name="Costa M.D."/>
            <person name="Nagy L.G."/>
            <person name="Floudas D."/>
            <person name="Copeland A."/>
            <person name="Barry K.W."/>
            <person name="Cichocki N."/>
            <person name="Veneault-Fourrey C."/>
            <person name="LaButti K."/>
            <person name="Lindquist E.A."/>
            <person name="Lipzen A."/>
            <person name="Lundell T."/>
            <person name="Morin E."/>
            <person name="Murat C."/>
            <person name="Sun H."/>
            <person name="Tunlid A."/>
            <person name="Henrissat B."/>
            <person name="Grigoriev I.V."/>
            <person name="Hibbett D.S."/>
            <person name="Martin F."/>
            <person name="Nordberg H.P."/>
            <person name="Cantor M.N."/>
            <person name="Hua S.X."/>
        </authorList>
    </citation>
    <scope>NUCLEOTIDE SEQUENCE [LARGE SCALE GENOMIC DNA]</scope>
    <source>
        <strain evidence="2 3">441</strain>
    </source>
</reference>
<dbReference type="HOGENOM" id="CLU_017235_0_0_1"/>
<organism evidence="2 3">
    <name type="scientific">Pisolithus microcarpus 441</name>
    <dbReference type="NCBI Taxonomy" id="765257"/>
    <lineage>
        <taxon>Eukaryota</taxon>
        <taxon>Fungi</taxon>
        <taxon>Dikarya</taxon>
        <taxon>Basidiomycota</taxon>
        <taxon>Agaricomycotina</taxon>
        <taxon>Agaricomycetes</taxon>
        <taxon>Agaricomycetidae</taxon>
        <taxon>Boletales</taxon>
        <taxon>Sclerodermatineae</taxon>
        <taxon>Pisolithaceae</taxon>
        <taxon>Pisolithus</taxon>
    </lineage>
</organism>
<reference evidence="3" key="2">
    <citation type="submission" date="2015-01" db="EMBL/GenBank/DDBJ databases">
        <title>Evolutionary Origins and Diversification of the Mycorrhizal Mutualists.</title>
        <authorList>
            <consortium name="DOE Joint Genome Institute"/>
            <consortium name="Mycorrhizal Genomics Consortium"/>
            <person name="Kohler A."/>
            <person name="Kuo A."/>
            <person name="Nagy L.G."/>
            <person name="Floudas D."/>
            <person name="Copeland A."/>
            <person name="Barry K.W."/>
            <person name="Cichocki N."/>
            <person name="Veneault-Fourrey C."/>
            <person name="LaButti K."/>
            <person name="Lindquist E.A."/>
            <person name="Lipzen A."/>
            <person name="Lundell T."/>
            <person name="Morin E."/>
            <person name="Murat C."/>
            <person name="Riley R."/>
            <person name="Ohm R."/>
            <person name="Sun H."/>
            <person name="Tunlid A."/>
            <person name="Henrissat B."/>
            <person name="Grigoriev I.V."/>
            <person name="Hibbett D.S."/>
            <person name="Martin F."/>
        </authorList>
    </citation>
    <scope>NUCLEOTIDE SEQUENCE [LARGE SCALE GENOMIC DNA]</scope>
    <source>
        <strain evidence="3">441</strain>
    </source>
</reference>
<keyword evidence="3" id="KW-1185">Reference proteome</keyword>
<feature type="compositionally biased region" description="Low complexity" evidence="1">
    <location>
        <begin position="129"/>
        <end position="171"/>
    </location>
</feature>
<feature type="region of interest" description="Disordered" evidence="1">
    <location>
        <begin position="383"/>
        <end position="403"/>
    </location>
</feature>
<evidence type="ECO:0000313" key="3">
    <source>
        <dbReference type="Proteomes" id="UP000054018"/>
    </source>
</evidence>
<dbReference type="STRING" id="765257.A0A0C9ZHJ1"/>